<comment type="caution">
    <text evidence="3">The sequence shown here is derived from an EMBL/GenBank/DDBJ whole genome shotgun (WGS) entry which is preliminary data.</text>
</comment>
<evidence type="ECO:0000256" key="1">
    <source>
        <dbReference type="SAM" id="MobiDB-lite"/>
    </source>
</evidence>
<dbReference type="GO" id="GO:0000398">
    <property type="term" value="P:mRNA splicing, via spliceosome"/>
    <property type="evidence" value="ECO:0007669"/>
    <property type="project" value="InterPro"/>
</dbReference>
<dbReference type="InterPro" id="IPR027104">
    <property type="entry name" value="Prp3"/>
</dbReference>
<dbReference type="Pfam" id="PF06544">
    <property type="entry name" value="Prp3_C"/>
    <property type="match status" value="1"/>
</dbReference>
<feature type="region of interest" description="Disordered" evidence="1">
    <location>
        <begin position="29"/>
        <end position="57"/>
    </location>
</feature>
<name>A0AAV6X9I6_9LAMI</name>
<sequence>MVESRLSILEIESVLPVVEMDNVDPQDTLAPISLVRPPASSTGASKSKASSSTTSVPITRKRRALLISEALPPVTDSATELPQTSIEDEVEDVDSQPLIHRSRKRLRLAETIEVPDPSVKTATLEELPLELDVEDSLDTNSPTVLSPNSPTISTSGLNFETAPTEVMTSFDNVFLASTEITSPSLVPVTPVYRSDNTATIADLFSIPALPSSIRLSFSSWTGILTIFVDPSILGSSHSGGLSPQSLPGPSRLPASSAHIEEIDLVLDTRVVPNPDPASSTLAISSEFEAMEEERLLSSSRRHDAESPKTVVLALFAPPQMKTKVEKKNQNPVVKRRRFGGASTIAVSVYKTSDLSCCDFLVREGGLLKLSGCAVISKGIVVVEGGNNNNKNNNNKNNNNNSCVKKYLKSMKVIWQGKVSKPSFGKFSILHSTSEFTARKFFADHGASHYWDIALNHTSN</sequence>
<dbReference type="GO" id="GO:0046540">
    <property type="term" value="C:U4/U6 x U5 tri-snRNP complex"/>
    <property type="evidence" value="ECO:0007669"/>
    <property type="project" value="InterPro"/>
</dbReference>
<dbReference type="AlphaFoldDB" id="A0AAV6X9I6"/>
<feature type="compositionally biased region" description="Polar residues" evidence="1">
    <location>
        <begin position="76"/>
        <end position="85"/>
    </location>
</feature>
<dbReference type="EMBL" id="WHWC01000008">
    <property type="protein sequence ID" value="KAG8377307.1"/>
    <property type="molecule type" value="Genomic_DNA"/>
</dbReference>
<evidence type="ECO:0000313" key="3">
    <source>
        <dbReference type="EMBL" id="KAG8377307.1"/>
    </source>
</evidence>
<accession>A0AAV6X9I6</accession>
<evidence type="ECO:0000259" key="2">
    <source>
        <dbReference type="Pfam" id="PF06544"/>
    </source>
</evidence>
<feature type="domain" description="Small nuclear ribonucleoprotein Prp3 C-terminal" evidence="2">
    <location>
        <begin position="390"/>
        <end position="453"/>
    </location>
</feature>
<proteinExistence type="predicted"/>
<dbReference type="PANTHER" id="PTHR14212">
    <property type="entry name" value="U4/U6-ASSOCIATED RNA SPLICING FACTOR-RELATED"/>
    <property type="match status" value="1"/>
</dbReference>
<dbReference type="Proteomes" id="UP000826271">
    <property type="component" value="Unassembled WGS sequence"/>
</dbReference>
<dbReference type="PANTHER" id="PTHR14212:SF0">
    <property type="entry name" value="U4_U6 SMALL NUCLEAR RIBONUCLEOPROTEIN PRP3"/>
    <property type="match status" value="1"/>
</dbReference>
<feature type="region of interest" description="Disordered" evidence="1">
    <location>
        <begin position="73"/>
        <end position="97"/>
    </location>
</feature>
<reference evidence="3" key="1">
    <citation type="submission" date="2019-10" db="EMBL/GenBank/DDBJ databases">
        <authorList>
            <person name="Zhang R."/>
            <person name="Pan Y."/>
            <person name="Wang J."/>
            <person name="Ma R."/>
            <person name="Yu S."/>
        </authorList>
    </citation>
    <scope>NUCLEOTIDE SEQUENCE</scope>
    <source>
        <strain evidence="3">LA-IB0</strain>
        <tissue evidence="3">Leaf</tissue>
    </source>
</reference>
<evidence type="ECO:0000313" key="4">
    <source>
        <dbReference type="Proteomes" id="UP000826271"/>
    </source>
</evidence>
<gene>
    <name evidence="3" type="ORF">BUALT_Bualt08G0019700</name>
</gene>
<organism evidence="3 4">
    <name type="scientific">Buddleja alternifolia</name>
    <dbReference type="NCBI Taxonomy" id="168488"/>
    <lineage>
        <taxon>Eukaryota</taxon>
        <taxon>Viridiplantae</taxon>
        <taxon>Streptophyta</taxon>
        <taxon>Embryophyta</taxon>
        <taxon>Tracheophyta</taxon>
        <taxon>Spermatophyta</taxon>
        <taxon>Magnoliopsida</taxon>
        <taxon>eudicotyledons</taxon>
        <taxon>Gunneridae</taxon>
        <taxon>Pentapetalae</taxon>
        <taxon>asterids</taxon>
        <taxon>lamiids</taxon>
        <taxon>Lamiales</taxon>
        <taxon>Scrophulariaceae</taxon>
        <taxon>Buddlejeae</taxon>
        <taxon>Buddleja</taxon>
    </lineage>
</organism>
<dbReference type="InterPro" id="IPR010541">
    <property type="entry name" value="Prp3_C"/>
</dbReference>
<keyword evidence="4" id="KW-1185">Reference proteome</keyword>
<protein>
    <recommendedName>
        <fullName evidence="2">Small nuclear ribonucleoprotein Prp3 C-terminal domain-containing protein</fullName>
    </recommendedName>
</protein>
<feature type="compositionally biased region" description="Low complexity" evidence="1">
    <location>
        <begin position="39"/>
        <end position="55"/>
    </location>
</feature>